<reference evidence="1 2" key="1">
    <citation type="submission" date="2017-10" db="EMBL/GenBank/DDBJ databases">
        <title>Comparative genomics in systemic dimorphic fungi from Ajellomycetaceae.</title>
        <authorList>
            <person name="Munoz J.F."/>
            <person name="Mcewen J.G."/>
            <person name="Clay O.K."/>
            <person name="Cuomo C.A."/>
        </authorList>
    </citation>
    <scope>NUCLEOTIDE SEQUENCE [LARGE SCALE GENOMIC DNA]</scope>
    <source>
        <strain evidence="1 2">UAMH4076</strain>
    </source>
</reference>
<organism evidence="1 2">
    <name type="scientific">[Emmonsia] crescens</name>
    <dbReference type="NCBI Taxonomy" id="73230"/>
    <lineage>
        <taxon>Eukaryota</taxon>
        <taxon>Fungi</taxon>
        <taxon>Dikarya</taxon>
        <taxon>Ascomycota</taxon>
        <taxon>Pezizomycotina</taxon>
        <taxon>Eurotiomycetes</taxon>
        <taxon>Eurotiomycetidae</taxon>
        <taxon>Onygenales</taxon>
        <taxon>Ajellomycetaceae</taxon>
        <taxon>Emergomyces</taxon>
    </lineage>
</organism>
<proteinExistence type="predicted"/>
<accession>A0A2B7ZG42</accession>
<dbReference type="STRING" id="73230.A0A2B7ZG42"/>
<evidence type="ECO:0000313" key="2">
    <source>
        <dbReference type="Proteomes" id="UP000226031"/>
    </source>
</evidence>
<dbReference type="EMBL" id="PDND01000022">
    <property type="protein sequence ID" value="PGH35434.1"/>
    <property type="molecule type" value="Genomic_DNA"/>
</dbReference>
<keyword evidence="2" id="KW-1185">Reference proteome</keyword>
<protein>
    <submittedName>
        <fullName evidence="1">Hexosaminidase</fullName>
    </submittedName>
</protein>
<evidence type="ECO:0000313" key="1">
    <source>
        <dbReference type="EMBL" id="PGH35434.1"/>
    </source>
</evidence>
<name>A0A2B7ZG42_9EURO</name>
<dbReference type="Proteomes" id="UP000226031">
    <property type="component" value="Unassembled WGS sequence"/>
</dbReference>
<dbReference type="VEuPathDB" id="FungiDB:EMCG_05973"/>
<dbReference type="PANTHER" id="PTHR43678:SF1">
    <property type="entry name" value="BETA-N-ACETYLHEXOSAMINIDASE"/>
    <property type="match status" value="1"/>
</dbReference>
<dbReference type="AlphaFoldDB" id="A0A2B7ZG42"/>
<sequence>MRNGIPVVAARMWAGSRGNRLDDKTLAGTIELLTNRAPGQNLDRRLPSEKGDGKAGDTLLTWSCKEGTKTLGHGSKGMNYTLILDTTGPFKLISNDTSLSLDEGGNLVFNSDNWVYPLRSVTEGDGFDPGHPAPRMSRVTVPLTSQLTIKTDVLGGSRVWIDGKFSGRFEVFVFGGRNTLFSWNQMALVAPLDKIEGDGLKSLTFKNGNGDGSGAPDYPTQSSGSNRVGSGSNAVSLWACGFILTGMYLML</sequence>
<comment type="caution">
    <text evidence="1">The sequence shown here is derived from an EMBL/GenBank/DDBJ whole genome shotgun (WGS) entry which is preliminary data.</text>
</comment>
<gene>
    <name evidence="1" type="ORF">GX50_01772</name>
</gene>
<dbReference type="PANTHER" id="PTHR43678">
    <property type="entry name" value="PUTATIVE (AFU_ORTHOLOGUE AFUA_2G00640)-RELATED"/>
    <property type="match status" value="1"/>
</dbReference>
<dbReference type="InterPro" id="IPR052764">
    <property type="entry name" value="GH20_Enzymes"/>
</dbReference>